<evidence type="ECO:0000256" key="3">
    <source>
        <dbReference type="RuleBase" id="RU003476"/>
    </source>
</evidence>
<proteinExistence type="inferred from homology"/>
<name>A0ABQ5TZR6_9PROT</name>
<evidence type="ECO:0000256" key="1">
    <source>
        <dbReference type="ARBA" id="ARBA00001946"/>
    </source>
</evidence>
<protein>
    <submittedName>
        <fullName evidence="5">DNA mismatch repair protein MutT</fullName>
    </submittedName>
</protein>
<dbReference type="Gene3D" id="3.90.79.10">
    <property type="entry name" value="Nucleoside Triphosphate Pyrophosphohydrolase"/>
    <property type="match status" value="1"/>
</dbReference>
<dbReference type="CDD" id="cd04673">
    <property type="entry name" value="NUDIX_ADPRase"/>
    <property type="match status" value="1"/>
</dbReference>
<dbReference type="InterPro" id="IPR000086">
    <property type="entry name" value="NUDIX_hydrolase_dom"/>
</dbReference>
<gene>
    <name evidence="5" type="ORF">GCM10007924_05950</name>
</gene>
<dbReference type="PROSITE" id="PS00893">
    <property type="entry name" value="NUDIX_BOX"/>
    <property type="match status" value="1"/>
</dbReference>
<dbReference type="PROSITE" id="PS51462">
    <property type="entry name" value="NUDIX"/>
    <property type="match status" value="1"/>
</dbReference>
<dbReference type="InterPro" id="IPR015797">
    <property type="entry name" value="NUDIX_hydrolase-like_dom_sf"/>
</dbReference>
<comment type="caution">
    <text evidence="5">The sequence shown here is derived from an EMBL/GenBank/DDBJ whole genome shotgun (WGS) entry which is preliminary data.</text>
</comment>
<dbReference type="Proteomes" id="UP001161409">
    <property type="component" value="Unassembled WGS sequence"/>
</dbReference>
<dbReference type="PANTHER" id="PTHR43736">
    <property type="entry name" value="ADP-RIBOSE PYROPHOSPHATASE"/>
    <property type="match status" value="1"/>
</dbReference>
<keyword evidence="2 3" id="KW-0378">Hydrolase</keyword>
<dbReference type="InterPro" id="IPR020084">
    <property type="entry name" value="NUDIX_hydrolase_CS"/>
</dbReference>
<dbReference type="InterPro" id="IPR020476">
    <property type="entry name" value="Nudix_hydrolase"/>
</dbReference>
<feature type="domain" description="Nudix hydrolase" evidence="4">
    <location>
        <begin position="6"/>
        <end position="141"/>
    </location>
</feature>
<reference evidence="5" key="2">
    <citation type="submission" date="2023-01" db="EMBL/GenBank/DDBJ databases">
        <title>Draft genome sequence of Sneathiella chinensis strain NBRC 103408.</title>
        <authorList>
            <person name="Sun Q."/>
            <person name="Mori K."/>
        </authorList>
    </citation>
    <scope>NUCLEOTIDE SEQUENCE</scope>
    <source>
        <strain evidence="5">NBRC 103408</strain>
    </source>
</reference>
<reference evidence="5" key="1">
    <citation type="journal article" date="2014" name="Int. J. Syst. Evol. Microbiol.">
        <title>Complete genome of a new Firmicutes species belonging to the dominant human colonic microbiota ('Ruminococcus bicirculans') reveals two chromosomes and a selective capacity to utilize plant glucans.</title>
        <authorList>
            <consortium name="NISC Comparative Sequencing Program"/>
            <person name="Wegmann U."/>
            <person name="Louis P."/>
            <person name="Goesmann A."/>
            <person name="Henrissat B."/>
            <person name="Duncan S.H."/>
            <person name="Flint H.J."/>
        </authorList>
    </citation>
    <scope>NUCLEOTIDE SEQUENCE</scope>
    <source>
        <strain evidence="5">NBRC 103408</strain>
    </source>
</reference>
<evidence type="ECO:0000259" key="4">
    <source>
        <dbReference type="PROSITE" id="PS51462"/>
    </source>
</evidence>
<evidence type="ECO:0000313" key="5">
    <source>
        <dbReference type="EMBL" id="GLQ05374.1"/>
    </source>
</evidence>
<comment type="similarity">
    <text evidence="3">Belongs to the Nudix hydrolase family.</text>
</comment>
<organism evidence="5 6">
    <name type="scientific">Sneathiella chinensis</name>
    <dbReference type="NCBI Taxonomy" id="349750"/>
    <lineage>
        <taxon>Bacteria</taxon>
        <taxon>Pseudomonadati</taxon>
        <taxon>Pseudomonadota</taxon>
        <taxon>Alphaproteobacteria</taxon>
        <taxon>Sneathiellales</taxon>
        <taxon>Sneathiellaceae</taxon>
        <taxon>Sneathiella</taxon>
    </lineage>
</organism>
<dbReference type="RefSeq" id="WP_169559379.1">
    <property type="nucleotide sequence ID" value="NZ_BSNF01000001.1"/>
</dbReference>
<dbReference type="SUPFAM" id="SSF55811">
    <property type="entry name" value="Nudix"/>
    <property type="match status" value="1"/>
</dbReference>
<evidence type="ECO:0000313" key="6">
    <source>
        <dbReference type="Proteomes" id="UP001161409"/>
    </source>
</evidence>
<dbReference type="Pfam" id="PF00293">
    <property type="entry name" value="NUDIX"/>
    <property type="match status" value="1"/>
</dbReference>
<dbReference type="EMBL" id="BSNF01000001">
    <property type="protein sequence ID" value="GLQ05374.1"/>
    <property type="molecule type" value="Genomic_DNA"/>
</dbReference>
<sequence>MTATFPAHPVVGVSAAIWRDEECLLIRRGKEPLKHAWSLPGGRQEFGETVEQTIHREILEETGLRIELLGLAGVTDLILPNAEGQTECHYTLINYVARALPGTAQAGDDALEIRWIRMEDLDQICLWEKTAEIIRASRKQF</sequence>
<accession>A0ABQ5TZR6</accession>
<keyword evidence="6" id="KW-1185">Reference proteome</keyword>
<dbReference type="PRINTS" id="PR00502">
    <property type="entry name" value="NUDIXFAMILY"/>
</dbReference>
<dbReference type="PANTHER" id="PTHR43736:SF1">
    <property type="entry name" value="DIHYDRONEOPTERIN TRIPHOSPHATE DIPHOSPHATASE"/>
    <property type="match status" value="1"/>
</dbReference>
<evidence type="ECO:0000256" key="2">
    <source>
        <dbReference type="ARBA" id="ARBA00022801"/>
    </source>
</evidence>
<comment type="cofactor">
    <cofactor evidence="1">
        <name>Mg(2+)</name>
        <dbReference type="ChEBI" id="CHEBI:18420"/>
    </cofactor>
</comment>